<evidence type="ECO:0000259" key="2">
    <source>
        <dbReference type="Pfam" id="PF04717"/>
    </source>
</evidence>
<feature type="domain" description="Gp138-like beta-helical trimerization" evidence="3">
    <location>
        <begin position="99"/>
        <end position="158"/>
    </location>
</feature>
<dbReference type="Pfam" id="PF21930">
    <property type="entry name" value="Gp138_C"/>
    <property type="match status" value="1"/>
</dbReference>
<dbReference type="Proteomes" id="UP000269708">
    <property type="component" value="Unassembled WGS sequence"/>
</dbReference>
<dbReference type="NCBIfam" id="TIGR01644">
    <property type="entry name" value="phage_P2_V"/>
    <property type="match status" value="1"/>
</dbReference>
<sequence>MDPTSELQRQLGNAIRLGTVAEVDLAAARCRVDSGEVRSDWVPWFVPRAGATLEWSAPVAGEQGVLLCPGGDTIGAIFLRGVYSDAFPAPSSGGTLHLVRFPDGATVQYDHEAHALKAALPAGGAAEITADGGVTINGPLTVHGDTEINGNTRIYGDAAVSGTATADADVVGGGKSLKGHRHTGVMAGGAVSGPPA</sequence>
<dbReference type="Pfam" id="PF18946">
    <property type="entry name" value="Apex"/>
    <property type="match status" value="1"/>
</dbReference>
<dbReference type="Pfam" id="PF04717">
    <property type="entry name" value="Phage_base_V"/>
    <property type="match status" value="1"/>
</dbReference>
<feature type="region of interest" description="Disordered" evidence="1">
    <location>
        <begin position="175"/>
        <end position="196"/>
    </location>
</feature>
<evidence type="ECO:0000313" key="5">
    <source>
        <dbReference type="Proteomes" id="UP000269708"/>
    </source>
</evidence>
<gene>
    <name evidence="4" type="ORF">EDC50_3158</name>
</gene>
<dbReference type="Gene3D" id="6.20.150.10">
    <property type="match status" value="1"/>
</dbReference>
<evidence type="ECO:0000256" key="1">
    <source>
        <dbReference type="SAM" id="MobiDB-lite"/>
    </source>
</evidence>
<dbReference type="InterPro" id="IPR054122">
    <property type="entry name" value="Gp138-like_C"/>
</dbReference>
<evidence type="ECO:0000259" key="3">
    <source>
        <dbReference type="Pfam" id="PF21930"/>
    </source>
</evidence>
<organism evidence="4 5">
    <name type="scientific">Vulcaniibacterium tengchongense</name>
    <dbReference type="NCBI Taxonomy" id="1273429"/>
    <lineage>
        <taxon>Bacteria</taxon>
        <taxon>Pseudomonadati</taxon>
        <taxon>Pseudomonadota</taxon>
        <taxon>Gammaproteobacteria</taxon>
        <taxon>Lysobacterales</taxon>
        <taxon>Lysobacteraceae</taxon>
        <taxon>Vulcaniibacterium</taxon>
    </lineage>
</organism>
<dbReference type="InterPro" id="IPR013046">
    <property type="entry name" value="GpV/Gp45"/>
</dbReference>
<keyword evidence="5" id="KW-1185">Reference proteome</keyword>
<proteinExistence type="predicted"/>
<dbReference type="Gene3D" id="2.40.50.230">
    <property type="entry name" value="Gp5 N-terminal domain"/>
    <property type="match status" value="1"/>
</dbReference>
<reference evidence="4 5" key="1">
    <citation type="submission" date="2018-11" db="EMBL/GenBank/DDBJ databases">
        <title>Genomic Encyclopedia of Type Strains, Phase IV (KMG-IV): sequencing the most valuable type-strain genomes for metagenomic binning, comparative biology and taxonomic classification.</title>
        <authorList>
            <person name="Goeker M."/>
        </authorList>
    </citation>
    <scope>NUCLEOTIDE SEQUENCE [LARGE SCALE GENOMIC DNA]</scope>
    <source>
        <strain evidence="4 5">DSM 25623</strain>
    </source>
</reference>
<feature type="compositionally biased region" description="Gly residues" evidence="1">
    <location>
        <begin position="186"/>
        <end position="196"/>
    </location>
</feature>
<protein>
    <submittedName>
        <fullName evidence="4">Phage baseplate assembly protein V</fullName>
    </submittedName>
</protein>
<dbReference type="RefSeq" id="WP_123771466.1">
    <property type="nucleotide sequence ID" value="NZ_RKQN01000008.1"/>
</dbReference>
<accession>A0A3N4V4I8</accession>
<feature type="domain" description="Gp5/Type VI secretion system Vgr protein OB-fold" evidence="2">
    <location>
        <begin position="16"/>
        <end position="83"/>
    </location>
</feature>
<comment type="caution">
    <text evidence="4">The sequence shown here is derived from an EMBL/GenBank/DDBJ whole genome shotgun (WGS) entry which is preliminary data.</text>
</comment>
<name>A0A3N4V4I8_9GAMM</name>
<dbReference type="InterPro" id="IPR006531">
    <property type="entry name" value="Gp5/Vgr_OB"/>
</dbReference>
<dbReference type="InterPro" id="IPR044033">
    <property type="entry name" value="GpV-like_apex"/>
</dbReference>
<dbReference type="EMBL" id="RKQN01000008">
    <property type="protein sequence ID" value="RPE74629.1"/>
    <property type="molecule type" value="Genomic_DNA"/>
</dbReference>
<dbReference type="InterPro" id="IPR037026">
    <property type="entry name" value="Vgr_OB-fold_dom_sf"/>
</dbReference>
<evidence type="ECO:0000313" key="4">
    <source>
        <dbReference type="EMBL" id="RPE74629.1"/>
    </source>
</evidence>
<dbReference type="OrthoDB" id="4931325at2"/>
<dbReference type="AlphaFoldDB" id="A0A3N4V4I8"/>